<evidence type="ECO:0000256" key="3">
    <source>
        <dbReference type="ARBA" id="ARBA00022989"/>
    </source>
</evidence>
<keyword evidence="5" id="KW-0653">Protein transport</keyword>
<dbReference type="InterPro" id="IPR006260">
    <property type="entry name" value="TonB/TolA_C"/>
</dbReference>
<keyword evidence="5" id="KW-1003">Cell membrane</keyword>
<dbReference type="PANTHER" id="PTHR34978:SF3">
    <property type="entry name" value="SLR0241 PROTEIN"/>
    <property type="match status" value="1"/>
</dbReference>
<feature type="domain" description="TonB C-terminal" evidence="6">
    <location>
        <begin position="417"/>
        <end position="514"/>
    </location>
</feature>
<comment type="similarity">
    <text evidence="5">Belongs to the TonB family.</text>
</comment>
<feature type="transmembrane region" description="Helical" evidence="5">
    <location>
        <begin position="98"/>
        <end position="124"/>
    </location>
</feature>
<dbReference type="PANTHER" id="PTHR34978">
    <property type="entry name" value="POSSIBLE SENSOR-TRANSDUCER PROTEIN BLAR"/>
    <property type="match status" value="1"/>
</dbReference>
<dbReference type="GO" id="GO:0055085">
    <property type="term" value="P:transmembrane transport"/>
    <property type="evidence" value="ECO:0007669"/>
    <property type="project" value="InterPro"/>
</dbReference>
<dbReference type="EMBL" id="NHNI01000002">
    <property type="protein sequence ID" value="OZY84296.1"/>
    <property type="molecule type" value="Genomic_DNA"/>
</dbReference>
<dbReference type="GO" id="GO:0031992">
    <property type="term" value="F:energy transducer activity"/>
    <property type="evidence" value="ECO:0007669"/>
    <property type="project" value="InterPro"/>
</dbReference>
<dbReference type="PROSITE" id="PS52015">
    <property type="entry name" value="TONB_CTD"/>
    <property type="match status" value="1"/>
</dbReference>
<reference evidence="8" key="1">
    <citation type="submission" date="2017-05" db="EMBL/GenBank/DDBJ databases">
        <authorList>
            <person name="Barney B.M."/>
        </authorList>
    </citation>
    <scope>NUCLEOTIDE SEQUENCE [LARGE SCALE GENOMIC DNA]</scope>
    <source>
        <strain evidence="8">PSBB022</strain>
    </source>
</reference>
<dbReference type="NCBIfam" id="TIGR01352">
    <property type="entry name" value="tonB_Cterm"/>
    <property type="match status" value="1"/>
</dbReference>
<keyword evidence="5" id="KW-0813">Transport</keyword>
<evidence type="ECO:0000256" key="5">
    <source>
        <dbReference type="RuleBase" id="RU362123"/>
    </source>
</evidence>
<sequence length="526" mass="59413">MDTGVAIHLLVMGIIKPSLLLLVILLLWIFVRNRSAALQHFVLSLGFVGILLLPLLASLTPIIPLRIESFWGSSAWFFFDLLVQASAWLESELSSSQWLIVAACYLLPATSMLFYLLLGVIGLWRQLACAQKVTDAKLLAQVTALVELVDVNRPIRLFIAKDIDSPRTWGVFNPVILLPRAALLWDEDKQLSVLMHELGHIARWDWLVSLVVKITCAIFWFLLPIWWLAYRLYQQAEIACDDYIYKLRDKHLVYAQNLLAIAAAQTHHPIDDGSLQMRGHSAIHQRIMAVLDKQRPHHPVALESAQYWVLVSGLVLVVFSGLQWMPLQAQMNASAAQQLIIQWQQQQELLPTSTESRSELFSWALVQSLKPASTPAPEPIELIEQLQVVGVKPDKAELAALERVALTNNQSLSVPRIQIEGYLPLKLVTPEYPQIALNRGIEGWVQVEFTIDTTGFIINPHIVAHSPSGIFDRSVLQALRKSYYRPQLFDGQPIVVQGVTELFRFTLQHDVPPHAHSFSDVAPRRR</sequence>
<dbReference type="InterPro" id="IPR003538">
    <property type="entry name" value="TonB"/>
</dbReference>
<dbReference type="AlphaFoldDB" id="A0A266Q3U8"/>
<dbReference type="GO" id="GO:0015031">
    <property type="term" value="P:protein transport"/>
    <property type="evidence" value="ECO:0007669"/>
    <property type="project" value="UniProtKB-UniRule"/>
</dbReference>
<dbReference type="RefSeq" id="WP_094985409.1">
    <property type="nucleotide sequence ID" value="NZ_NHNI01000002.1"/>
</dbReference>
<dbReference type="GO" id="GO:0030288">
    <property type="term" value="C:outer membrane-bounded periplasmic space"/>
    <property type="evidence" value="ECO:0007669"/>
    <property type="project" value="InterPro"/>
</dbReference>
<evidence type="ECO:0000256" key="1">
    <source>
        <dbReference type="ARBA" id="ARBA00004167"/>
    </source>
</evidence>
<dbReference type="InterPro" id="IPR052173">
    <property type="entry name" value="Beta-lactam_resp_regulator"/>
</dbReference>
<evidence type="ECO:0000256" key="2">
    <source>
        <dbReference type="ARBA" id="ARBA00022692"/>
    </source>
</evidence>
<feature type="transmembrane region" description="Helical" evidence="5">
    <location>
        <begin position="6"/>
        <end position="29"/>
    </location>
</feature>
<organism evidence="7 8">
    <name type="scientific">Cellvibrio mixtus</name>
    <dbReference type="NCBI Taxonomy" id="39650"/>
    <lineage>
        <taxon>Bacteria</taxon>
        <taxon>Pseudomonadati</taxon>
        <taxon>Pseudomonadota</taxon>
        <taxon>Gammaproteobacteria</taxon>
        <taxon>Cellvibrionales</taxon>
        <taxon>Cellvibrionaceae</taxon>
        <taxon>Cellvibrio</taxon>
    </lineage>
</organism>
<comment type="subcellular location">
    <subcellularLocation>
        <location evidence="5">Cell inner membrane</location>
        <topology evidence="5">Single-pass membrane protein</topology>
        <orientation evidence="5">Periplasmic side</orientation>
    </subcellularLocation>
    <subcellularLocation>
        <location evidence="1">Membrane</location>
        <topology evidence="1">Single-pass membrane protein</topology>
    </subcellularLocation>
</comment>
<name>A0A266Q3U8_9GAMM</name>
<keyword evidence="5" id="KW-0997">Cell inner membrane</keyword>
<dbReference type="InterPro" id="IPR037682">
    <property type="entry name" value="TonB_C"/>
</dbReference>
<keyword evidence="2 5" id="KW-0812">Transmembrane</keyword>
<comment type="caution">
    <text evidence="5">Lacks conserved residue(s) required for the propagation of feature annotation.</text>
</comment>
<dbReference type="InterPro" id="IPR008756">
    <property type="entry name" value="Peptidase_M56"/>
</dbReference>
<evidence type="ECO:0000256" key="4">
    <source>
        <dbReference type="ARBA" id="ARBA00023136"/>
    </source>
</evidence>
<feature type="transmembrane region" description="Helical" evidence="5">
    <location>
        <begin position="41"/>
        <end position="63"/>
    </location>
</feature>
<dbReference type="Pfam" id="PF05569">
    <property type="entry name" value="Peptidase_M56"/>
    <property type="match status" value="1"/>
</dbReference>
<dbReference type="GO" id="GO:0005886">
    <property type="term" value="C:plasma membrane"/>
    <property type="evidence" value="ECO:0007669"/>
    <property type="project" value="UniProtKB-SubCell"/>
</dbReference>
<evidence type="ECO:0000313" key="8">
    <source>
        <dbReference type="Proteomes" id="UP000216101"/>
    </source>
</evidence>
<dbReference type="GO" id="GO:0015891">
    <property type="term" value="P:siderophore transport"/>
    <property type="evidence" value="ECO:0007669"/>
    <property type="project" value="InterPro"/>
</dbReference>
<keyword evidence="8" id="KW-1185">Reference proteome</keyword>
<comment type="function">
    <text evidence="5">Interacts with outer membrane receptor proteins that carry out high-affinity binding and energy dependent uptake into the periplasmic space of specific substrates. It could act to transduce energy from the cytoplasmic membrane to specific energy-requiring processes in the outer membrane, resulting in the release into the periplasm of ligands bound by these outer membrane proteins.</text>
</comment>
<proteinExistence type="inferred from homology"/>
<dbReference type="CDD" id="cd07341">
    <property type="entry name" value="M56_BlaR1_MecR1_like"/>
    <property type="match status" value="1"/>
</dbReference>
<dbReference type="Proteomes" id="UP000216101">
    <property type="component" value="Unassembled WGS sequence"/>
</dbReference>
<dbReference type="SUPFAM" id="SSF74653">
    <property type="entry name" value="TolA/TonB C-terminal domain"/>
    <property type="match status" value="1"/>
</dbReference>
<keyword evidence="4 5" id="KW-0472">Membrane</keyword>
<gene>
    <name evidence="7" type="ORF">CBP51_13860</name>
</gene>
<keyword evidence="5" id="KW-0735">Signal-anchor</keyword>
<accession>A0A266Q3U8</accession>
<feature type="transmembrane region" description="Helical" evidence="5">
    <location>
        <begin position="204"/>
        <end position="227"/>
    </location>
</feature>
<dbReference type="PRINTS" id="PR01374">
    <property type="entry name" value="TONBPROTEIN"/>
</dbReference>
<comment type="caution">
    <text evidence="7">The sequence shown here is derived from an EMBL/GenBank/DDBJ whole genome shotgun (WGS) entry which is preliminary data.</text>
</comment>
<keyword evidence="3 5" id="KW-1133">Transmembrane helix</keyword>
<protein>
    <recommendedName>
        <fullName evidence="5">Protein TonB</fullName>
    </recommendedName>
</protein>
<dbReference type="Pfam" id="PF03544">
    <property type="entry name" value="TonB_C"/>
    <property type="match status" value="1"/>
</dbReference>
<evidence type="ECO:0000313" key="7">
    <source>
        <dbReference type="EMBL" id="OZY84296.1"/>
    </source>
</evidence>
<evidence type="ECO:0000259" key="6">
    <source>
        <dbReference type="PROSITE" id="PS52015"/>
    </source>
</evidence>
<dbReference type="Gene3D" id="3.30.1150.10">
    <property type="match status" value="1"/>
</dbReference>